<sequence length="292" mass="33236">GNIVAGGTGKTPFTIFLAKKIIDKYKLAIISRGYKSIAENSSIVINKESKFLASEVGDETLLLKNHIKNASFFIGKDKLNSAKKASKMNFDIALIDDGFQYRKLKKDIEIVIINAIDPFGKNNFLPKGYLRENPKNLKRADFIVINNANSKINSLENEIKKYSNSPIMYSSLYPNKFLNLSKKEIKIDKNEKIAVFSAIANPNIFFKTIKDMGFQIVNSLYLLDHEKISKKKLDAFIKQSILKEAKFIVTTEKDAVKLNPNIKKNLQIIYLETHLKITHNKHHLFALVEKIL</sequence>
<dbReference type="PANTHER" id="PTHR42724">
    <property type="entry name" value="TETRAACYLDISACCHARIDE 4'-KINASE"/>
    <property type="match status" value="1"/>
</dbReference>
<dbReference type="EC" id="2.7.1.130" evidence="2"/>
<dbReference type="GO" id="GO:0005886">
    <property type="term" value="C:plasma membrane"/>
    <property type="evidence" value="ECO:0007669"/>
    <property type="project" value="TreeGrafter"/>
</dbReference>
<evidence type="ECO:0000256" key="5">
    <source>
        <dbReference type="ARBA" id="ARBA00022679"/>
    </source>
</evidence>
<evidence type="ECO:0000256" key="3">
    <source>
        <dbReference type="ARBA" id="ARBA00022516"/>
    </source>
</evidence>
<feature type="non-terminal residue" evidence="10">
    <location>
        <position position="1"/>
    </location>
</feature>
<keyword evidence="4" id="KW-0441">Lipid A biosynthesis</keyword>
<evidence type="ECO:0000256" key="2">
    <source>
        <dbReference type="ARBA" id="ARBA00012071"/>
    </source>
</evidence>
<keyword evidence="7" id="KW-0418">Kinase</keyword>
<evidence type="ECO:0000256" key="6">
    <source>
        <dbReference type="ARBA" id="ARBA00022741"/>
    </source>
</evidence>
<dbReference type="GO" id="GO:0005524">
    <property type="term" value="F:ATP binding"/>
    <property type="evidence" value="ECO:0007669"/>
    <property type="project" value="UniProtKB-KW"/>
</dbReference>
<dbReference type="EMBL" id="LAZR01023566">
    <property type="protein sequence ID" value="KKL78082.1"/>
    <property type="molecule type" value="Genomic_DNA"/>
</dbReference>
<dbReference type="GO" id="GO:0009029">
    <property type="term" value="F:lipid-A 4'-kinase activity"/>
    <property type="evidence" value="ECO:0007669"/>
    <property type="project" value="UniProtKB-EC"/>
</dbReference>
<dbReference type="GO" id="GO:0009244">
    <property type="term" value="P:lipopolysaccharide core region biosynthetic process"/>
    <property type="evidence" value="ECO:0007669"/>
    <property type="project" value="TreeGrafter"/>
</dbReference>
<dbReference type="Pfam" id="PF02606">
    <property type="entry name" value="LpxK"/>
    <property type="match status" value="1"/>
</dbReference>
<evidence type="ECO:0000256" key="4">
    <source>
        <dbReference type="ARBA" id="ARBA00022556"/>
    </source>
</evidence>
<organism evidence="10">
    <name type="scientific">marine sediment metagenome</name>
    <dbReference type="NCBI Taxonomy" id="412755"/>
    <lineage>
        <taxon>unclassified sequences</taxon>
        <taxon>metagenomes</taxon>
        <taxon>ecological metagenomes</taxon>
    </lineage>
</organism>
<comment type="caution">
    <text evidence="10">The sequence shown here is derived from an EMBL/GenBank/DDBJ whole genome shotgun (WGS) entry which is preliminary data.</text>
</comment>
<evidence type="ECO:0000313" key="10">
    <source>
        <dbReference type="EMBL" id="KKL78082.1"/>
    </source>
</evidence>
<accession>A0A0F9HSH9</accession>
<dbReference type="GO" id="GO:0009245">
    <property type="term" value="P:lipid A biosynthetic process"/>
    <property type="evidence" value="ECO:0007669"/>
    <property type="project" value="UniProtKB-KW"/>
</dbReference>
<keyword evidence="6" id="KW-0547">Nucleotide-binding</keyword>
<dbReference type="HAMAP" id="MF_00409">
    <property type="entry name" value="LpxK"/>
    <property type="match status" value="1"/>
</dbReference>
<evidence type="ECO:0000256" key="7">
    <source>
        <dbReference type="ARBA" id="ARBA00022777"/>
    </source>
</evidence>
<protein>
    <recommendedName>
        <fullName evidence="2">tetraacyldisaccharide 4'-kinase</fullName>
        <ecNumber evidence="2">2.7.1.130</ecNumber>
    </recommendedName>
</protein>
<keyword evidence="3" id="KW-0444">Lipid biosynthesis</keyword>
<keyword evidence="5" id="KW-0808">Transferase</keyword>
<dbReference type="InterPro" id="IPR003758">
    <property type="entry name" value="LpxK"/>
</dbReference>
<dbReference type="AlphaFoldDB" id="A0A0F9HSH9"/>
<evidence type="ECO:0000256" key="1">
    <source>
        <dbReference type="ARBA" id="ARBA00004870"/>
    </source>
</evidence>
<name>A0A0F9HSH9_9ZZZZ</name>
<dbReference type="UniPathway" id="UPA00359">
    <property type="reaction ID" value="UER00482"/>
</dbReference>
<evidence type="ECO:0000256" key="9">
    <source>
        <dbReference type="ARBA" id="ARBA00023098"/>
    </source>
</evidence>
<dbReference type="PANTHER" id="PTHR42724:SF1">
    <property type="entry name" value="TETRAACYLDISACCHARIDE 4'-KINASE, MITOCHONDRIAL-RELATED"/>
    <property type="match status" value="1"/>
</dbReference>
<keyword evidence="8" id="KW-0067">ATP-binding</keyword>
<reference evidence="10" key="1">
    <citation type="journal article" date="2015" name="Nature">
        <title>Complex archaea that bridge the gap between prokaryotes and eukaryotes.</title>
        <authorList>
            <person name="Spang A."/>
            <person name="Saw J.H."/>
            <person name="Jorgensen S.L."/>
            <person name="Zaremba-Niedzwiedzka K."/>
            <person name="Martijn J."/>
            <person name="Lind A.E."/>
            <person name="van Eijk R."/>
            <person name="Schleper C."/>
            <person name="Guy L."/>
            <person name="Ettema T.J."/>
        </authorList>
    </citation>
    <scope>NUCLEOTIDE SEQUENCE</scope>
</reference>
<keyword evidence="9" id="KW-0443">Lipid metabolism</keyword>
<dbReference type="NCBIfam" id="TIGR00682">
    <property type="entry name" value="lpxK"/>
    <property type="match status" value="1"/>
</dbReference>
<evidence type="ECO:0000256" key="8">
    <source>
        <dbReference type="ARBA" id="ARBA00022840"/>
    </source>
</evidence>
<gene>
    <name evidence="10" type="ORF">LCGC14_2028390</name>
</gene>
<proteinExistence type="inferred from homology"/>
<comment type="pathway">
    <text evidence="1">Glycolipid biosynthesis; lipid IV(A) biosynthesis; lipid IV(A) from (3R)-3-hydroxytetradecanoyl-[acyl-carrier-protein] and UDP-N-acetyl-alpha-D-glucosamine: step 6/6.</text>
</comment>